<feature type="compositionally biased region" description="Acidic residues" evidence="1">
    <location>
        <begin position="117"/>
        <end position="128"/>
    </location>
</feature>
<keyword evidence="2" id="KW-1185">Reference proteome</keyword>
<proteinExistence type="predicted"/>
<feature type="compositionally biased region" description="Polar residues" evidence="1">
    <location>
        <begin position="45"/>
        <end position="61"/>
    </location>
</feature>
<feature type="compositionally biased region" description="Polar residues" evidence="1">
    <location>
        <begin position="163"/>
        <end position="172"/>
    </location>
</feature>
<dbReference type="WBParaSite" id="jg10585">
    <property type="protein sequence ID" value="jg10585"/>
    <property type="gene ID" value="jg10585"/>
</dbReference>
<accession>A0A915CNR2</accession>
<feature type="region of interest" description="Disordered" evidence="1">
    <location>
        <begin position="163"/>
        <end position="185"/>
    </location>
</feature>
<evidence type="ECO:0000313" key="3">
    <source>
        <dbReference type="WBParaSite" id="jg10585"/>
    </source>
</evidence>
<evidence type="ECO:0000313" key="2">
    <source>
        <dbReference type="Proteomes" id="UP000887574"/>
    </source>
</evidence>
<feature type="compositionally biased region" description="Basic and acidic residues" evidence="1">
    <location>
        <begin position="258"/>
        <end position="270"/>
    </location>
</feature>
<feature type="region of interest" description="Disordered" evidence="1">
    <location>
        <begin position="113"/>
        <end position="138"/>
    </location>
</feature>
<dbReference type="Proteomes" id="UP000887574">
    <property type="component" value="Unplaced"/>
</dbReference>
<organism evidence="2 3">
    <name type="scientific">Ditylenchus dipsaci</name>
    <dbReference type="NCBI Taxonomy" id="166011"/>
    <lineage>
        <taxon>Eukaryota</taxon>
        <taxon>Metazoa</taxon>
        <taxon>Ecdysozoa</taxon>
        <taxon>Nematoda</taxon>
        <taxon>Chromadorea</taxon>
        <taxon>Rhabditida</taxon>
        <taxon>Tylenchina</taxon>
        <taxon>Tylenchomorpha</taxon>
        <taxon>Sphaerularioidea</taxon>
        <taxon>Anguinidae</taxon>
        <taxon>Anguininae</taxon>
        <taxon>Ditylenchus</taxon>
    </lineage>
</organism>
<name>A0A915CNR2_9BILA</name>
<dbReference type="AlphaFoldDB" id="A0A915CNR2"/>
<feature type="region of interest" description="Disordered" evidence="1">
    <location>
        <begin position="14"/>
        <end position="62"/>
    </location>
</feature>
<evidence type="ECO:0000256" key="1">
    <source>
        <dbReference type="SAM" id="MobiDB-lite"/>
    </source>
</evidence>
<reference evidence="3" key="1">
    <citation type="submission" date="2022-11" db="UniProtKB">
        <authorList>
            <consortium name="WormBaseParasite"/>
        </authorList>
    </citation>
    <scope>IDENTIFICATION</scope>
</reference>
<protein>
    <submittedName>
        <fullName evidence="3">BESS domain-containing protein</fullName>
    </submittedName>
</protein>
<sequence length="285" mass="32233">MCVKGEKANMQIYGADISQTYETKQPKTPPSSFVPKTPPMELRPQTPNQLEETSEQPTDNSLAERDVLSVLEALPELHQLTTAANLNRQLLKNVQKLMNERITEKLEIERQSTFPEFADDYSDEEEDEERTKNESSAQVFSKEHILSVAKSMLAEGVLSQELQQIHQQSTGQPRARTPPEANSHQQPFSFPHLTSQCHLRMELHSSPYWSPPPAIQPGQMMHNFSTSRPPPKLRLLPSLMRAMGLMHEVVATGHETRTEVAENESGREVETTLTSTSEEETEMFA</sequence>
<feature type="region of interest" description="Disordered" evidence="1">
    <location>
        <begin position="258"/>
        <end position="285"/>
    </location>
</feature>